<dbReference type="GO" id="GO:0006006">
    <property type="term" value="P:glucose metabolic process"/>
    <property type="evidence" value="ECO:0007669"/>
    <property type="project" value="TreeGrafter"/>
</dbReference>
<dbReference type="PIRSF" id="PIRSF005096">
    <property type="entry name" value="GALM"/>
    <property type="match status" value="1"/>
</dbReference>
<dbReference type="InterPro" id="IPR015443">
    <property type="entry name" value="Aldose_1-epimerase"/>
</dbReference>
<dbReference type="GO" id="GO:0005737">
    <property type="term" value="C:cytoplasm"/>
    <property type="evidence" value="ECO:0007669"/>
    <property type="project" value="UniProtKB-SubCell"/>
</dbReference>
<evidence type="ECO:0000313" key="17">
    <source>
        <dbReference type="EMBL" id="EGI61453.1"/>
    </source>
</evidence>
<dbReference type="Proteomes" id="UP000007755">
    <property type="component" value="Unassembled WGS sequence"/>
</dbReference>
<dbReference type="CDD" id="cd09019">
    <property type="entry name" value="galactose_mutarotase_like"/>
    <property type="match status" value="1"/>
</dbReference>
<feature type="binding site" evidence="15">
    <location>
        <position position="306"/>
    </location>
    <ligand>
        <name>beta-D-galactose</name>
        <dbReference type="ChEBI" id="CHEBI:27667"/>
    </ligand>
</feature>
<dbReference type="PANTHER" id="PTHR10091:SF0">
    <property type="entry name" value="GALACTOSE MUTAROTASE"/>
    <property type="match status" value="1"/>
</dbReference>
<feature type="active site" description="Proton acceptor" evidence="14">
    <location>
        <position position="374"/>
    </location>
</feature>
<accession>F4WWB1</accession>
<feature type="binding site" evidence="16">
    <location>
        <begin position="141"/>
        <end position="142"/>
    </location>
    <ligand>
        <name>beta-D-galactose</name>
        <dbReference type="ChEBI" id="CHEBI:27667"/>
    </ligand>
</feature>
<evidence type="ECO:0000256" key="2">
    <source>
        <dbReference type="ARBA" id="ARBA00001712"/>
    </source>
</evidence>
<evidence type="ECO:0000256" key="6">
    <source>
        <dbReference type="ARBA" id="ARBA00006206"/>
    </source>
</evidence>
<evidence type="ECO:0000256" key="11">
    <source>
        <dbReference type="ARBA" id="ARBA00023277"/>
    </source>
</evidence>
<protein>
    <recommendedName>
        <fullName evidence="13">Aldose 1-epimerase</fullName>
        <ecNumber evidence="13">5.1.3.3</ecNumber>
    </recommendedName>
</protein>
<dbReference type="InterPro" id="IPR011013">
    <property type="entry name" value="Gal_mutarotase_sf_dom"/>
</dbReference>
<dbReference type="eggNOG" id="KOG1604">
    <property type="taxonomic scope" value="Eukaryota"/>
</dbReference>
<dbReference type="AlphaFoldDB" id="F4WWB1"/>
<dbReference type="InterPro" id="IPR008183">
    <property type="entry name" value="Aldose_1/G6P_1-epimerase"/>
</dbReference>
<proteinExistence type="inferred from homology"/>
<dbReference type="Gene3D" id="2.70.98.10">
    <property type="match status" value="1"/>
</dbReference>
<dbReference type="STRING" id="103372.F4WWB1"/>
<dbReference type="Pfam" id="PF01263">
    <property type="entry name" value="Aldose_epim"/>
    <property type="match status" value="1"/>
</dbReference>
<evidence type="ECO:0000256" key="10">
    <source>
        <dbReference type="ARBA" id="ARBA00023235"/>
    </source>
</evidence>
<dbReference type="FunCoup" id="F4WWB1">
    <property type="interactions" value="222"/>
</dbReference>
<dbReference type="GO" id="GO:0033499">
    <property type="term" value="P:galactose catabolic process via UDP-galactose, Leloir pathway"/>
    <property type="evidence" value="ECO:0007669"/>
    <property type="project" value="TreeGrafter"/>
</dbReference>
<feature type="active site" description="Proton donor" evidence="14">
    <location>
        <position position="237"/>
    </location>
</feature>
<dbReference type="FunFam" id="2.70.98.10:FF:000003">
    <property type="entry name" value="Aldose 1-epimerase"/>
    <property type="match status" value="1"/>
</dbReference>
<reference evidence="17" key="1">
    <citation type="submission" date="2011-02" db="EMBL/GenBank/DDBJ databases">
        <title>The genome of the leaf-cutting ant Acromyrmex echinatior suggests key adaptations to social evolution and fungus farming.</title>
        <authorList>
            <person name="Nygaard S."/>
            <person name="Zhang G."/>
        </authorList>
    </citation>
    <scope>NUCLEOTIDE SEQUENCE</scope>
</reference>
<comment type="catalytic activity">
    <reaction evidence="1 13">
        <text>alpha-D-glucose = beta-D-glucose</text>
        <dbReference type="Rhea" id="RHEA:10264"/>
        <dbReference type="ChEBI" id="CHEBI:15903"/>
        <dbReference type="ChEBI" id="CHEBI:17925"/>
        <dbReference type="EC" id="5.1.3.3"/>
    </reaction>
</comment>
<dbReference type="InterPro" id="IPR018052">
    <property type="entry name" value="Ald1_epimerase_CS"/>
</dbReference>
<sequence length="410" mass="44756">MKPSNLDGLHIRFFRSLDPSVVQGFVQAFCSRGPFCRPGLSMMQGSSVGQTLPTSMAAIAQESITTTTWGSVNGQEIKKFTLRNKACQEVDVITYGAVVTAIRTPDREGNLTDVVLGFDNIEGYLSSNNPYFGATIGRVANRIGKATFVVDGQRYNISKNNGENSLHGGTHGWSSKIWDATIQNDCVVMTLDSPDGDEGYPGSVTAIASFQLTNDGELRIEMKAHSKKATPINLTNHSYFNLAGHATNASELYKHVITMNADHWTVTDSESIPTGEIRSVANSIMNLTNPTKFGDVIDKVPNGGYDNNFCLPKSFNDGKVNFVAKVVHPSSGRRLEVYSNQPGVQLYTTNSVPENGIVGKDGAKYLRHAAFCLETQNYPDAVNHKNFPNSVLRPGNTYNHVVLYKFGVEN</sequence>
<evidence type="ECO:0000256" key="5">
    <source>
        <dbReference type="ARBA" id="ARBA00005028"/>
    </source>
</evidence>
<dbReference type="GO" id="GO:0030246">
    <property type="term" value="F:carbohydrate binding"/>
    <property type="evidence" value="ECO:0007669"/>
    <property type="project" value="InterPro"/>
</dbReference>
<comment type="catalytic activity">
    <reaction evidence="2">
        <text>alpha-D-galactose = beta-D-galactose</text>
        <dbReference type="Rhea" id="RHEA:28675"/>
        <dbReference type="ChEBI" id="CHEBI:27667"/>
        <dbReference type="ChEBI" id="CHEBI:28061"/>
        <dbReference type="EC" id="5.1.3.3"/>
    </reaction>
    <physiologicalReaction direction="right-to-left" evidence="2">
        <dbReference type="Rhea" id="RHEA:28677"/>
    </physiologicalReaction>
</comment>
<dbReference type="EC" id="5.1.3.3" evidence="13"/>
<evidence type="ECO:0000256" key="14">
    <source>
        <dbReference type="PIRSR" id="PIRSR005096-1"/>
    </source>
</evidence>
<evidence type="ECO:0000313" key="18">
    <source>
        <dbReference type="Proteomes" id="UP000007755"/>
    </source>
</evidence>
<dbReference type="NCBIfam" id="NF008277">
    <property type="entry name" value="PRK11055.1"/>
    <property type="match status" value="1"/>
</dbReference>
<evidence type="ECO:0000256" key="9">
    <source>
        <dbReference type="ARBA" id="ARBA00022553"/>
    </source>
</evidence>
<evidence type="ECO:0000256" key="13">
    <source>
        <dbReference type="PIRNR" id="PIRNR005096"/>
    </source>
</evidence>
<dbReference type="InterPro" id="IPR047215">
    <property type="entry name" value="Galactose_mutarotase-like"/>
</dbReference>
<dbReference type="PANTHER" id="PTHR10091">
    <property type="entry name" value="ALDOSE-1-EPIMERASE"/>
    <property type="match status" value="1"/>
</dbReference>
<keyword evidence="10 13" id="KW-0413">Isomerase</keyword>
<evidence type="ECO:0000256" key="7">
    <source>
        <dbReference type="ARBA" id="ARBA00011245"/>
    </source>
</evidence>
<evidence type="ECO:0000256" key="4">
    <source>
        <dbReference type="ARBA" id="ARBA00004947"/>
    </source>
</evidence>
<dbReference type="PROSITE" id="PS00545">
    <property type="entry name" value="ALDOSE_1_EPIMERASE"/>
    <property type="match status" value="1"/>
</dbReference>
<dbReference type="GO" id="GO:0004034">
    <property type="term" value="F:aldose 1-epimerase activity"/>
    <property type="evidence" value="ECO:0007669"/>
    <property type="project" value="UniProtKB-EC"/>
</dbReference>
<comment type="pathway">
    <text evidence="4">Carbohydrate metabolism; galactose metabolism.</text>
</comment>
<evidence type="ECO:0000256" key="15">
    <source>
        <dbReference type="PIRSR" id="PIRSR005096-2"/>
    </source>
</evidence>
<evidence type="ECO:0000256" key="12">
    <source>
        <dbReference type="ARBA" id="ARBA00045743"/>
    </source>
</evidence>
<comment type="function">
    <text evidence="12">Mutarotase that catalyzes the interconversion of beta-D-galactose and alpha-D-galactose during galactose metabolism. Beta-D-galactose is metabolized in the liver into glucose 1-phosphate, the primary metabolic fuel, by the action of four enzymes that constitute the Leloir pathway: GALM, GALK1 (galactokinase), GALT (galactose-1-phosphate uridylyltransferase) and GALE (UDP-galactose-4'-epimerase). Involved in the maintenance of the equilibrium between the beta- and alpha-anomers of galactose, therefore ensuring a sufficient supply of the alpha-anomer for GALK1. Also active on D-glucose although shows a preference for galactose over glucose.</text>
</comment>
<feature type="binding site" evidence="16">
    <location>
        <begin position="237"/>
        <end position="239"/>
    </location>
    <ligand>
        <name>beta-D-galactose</name>
        <dbReference type="ChEBI" id="CHEBI:27667"/>
    </ligand>
</feature>
<dbReference type="OrthoDB" id="274691at2759"/>
<keyword evidence="11 13" id="KW-0119">Carbohydrate metabolism</keyword>
<organism evidence="18">
    <name type="scientific">Acromyrmex echinatior</name>
    <name type="common">Panamanian leafcutter ant</name>
    <name type="synonym">Acromyrmex octospinosus echinatior</name>
    <dbReference type="NCBI Taxonomy" id="103372"/>
    <lineage>
        <taxon>Eukaryota</taxon>
        <taxon>Metazoa</taxon>
        <taxon>Ecdysozoa</taxon>
        <taxon>Arthropoda</taxon>
        <taxon>Hexapoda</taxon>
        <taxon>Insecta</taxon>
        <taxon>Pterygota</taxon>
        <taxon>Neoptera</taxon>
        <taxon>Endopterygota</taxon>
        <taxon>Hymenoptera</taxon>
        <taxon>Apocrita</taxon>
        <taxon>Aculeata</taxon>
        <taxon>Formicoidea</taxon>
        <taxon>Formicidae</taxon>
        <taxon>Myrmicinae</taxon>
        <taxon>Acromyrmex</taxon>
    </lineage>
</organism>
<keyword evidence="18" id="KW-1185">Reference proteome</keyword>
<evidence type="ECO:0000256" key="3">
    <source>
        <dbReference type="ARBA" id="ARBA00004496"/>
    </source>
</evidence>
<keyword evidence="8" id="KW-0963">Cytoplasm</keyword>
<evidence type="ECO:0000256" key="16">
    <source>
        <dbReference type="PIRSR" id="PIRSR005096-3"/>
    </source>
</evidence>
<comment type="subunit">
    <text evidence="7">Monomer.</text>
</comment>
<dbReference type="UniPathway" id="UPA00242"/>
<comment type="subcellular location">
    <subcellularLocation>
        <location evidence="3">Cytoplasm</location>
    </subcellularLocation>
</comment>
<dbReference type="InterPro" id="IPR014718">
    <property type="entry name" value="GH-type_carb-bd"/>
</dbReference>
<name>F4WWB1_ACREC</name>
<dbReference type="InParanoid" id="F4WWB1"/>
<comment type="pathway">
    <text evidence="5 13">Carbohydrate metabolism; hexose metabolism.</text>
</comment>
<dbReference type="UniPathway" id="UPA00214"/>
<keyword evidence="9" id="KW-0597">Phosphoprotein</keyword>
<gene>
    <name evidence="17" type="ORF">G5I_10227</name>
</gene>
<comment type="similarity">
    <text evidence="6 13">Belongs to the aldose epimerase family.</text>
</comment>
<evidence type="ECO:0000256" key="1">
    <source>
        <dbReference type="ARBA" id="ARBA00001614"/>
    </source>
</evidence>
<dbReference type="SUPFAM" id="SSF74650">
    <property type="entry name" value="Galactose mutarotase-like"/>
    <property type="match status" value="1"/>
</dbReference>
<dbReference type="EMBL" id="GL888406">
    <property type="protein sequence ID" value="EGI61453.1"/>
    <property type="molecule type" value="Genomic_DNA"/>
</dbReference>
<evidence type="ECO:0000256" key="8">
    <source>
        <dbReference type="ARBA" id="ARBA00022490"/>
    </source>
</evidence>